<dbReference type="Pfam" id="PF12274">
    <property type="entry name" value="DUF3615"/>
    <property type="match status" value="1"/>
</dbReference>
<organism evidence="2 3">
    <name type="scientific">Eleusine coracana subsp. coracana</name>
    <dbReference type="NCBI Taxonomy" id="191504"/>
    <lineage>
        <taxon>Eukaryota</taxon>
        <taxon>Viridiplantae</taxon>
        <taxon>Streptophyta</taxon>
        <taxon>Embryophyta</taxon>
        <taxon>Tracheophyta</taxon>
        <taxon>Spermatophyta</taxon>
        <taxon>Magnoliopsida</taxon>
        <taxon>Liliopsida</taxon>
        <taxon>Poales</taxon>
        <taxon>Poaceae</taxon>
        <taxon>PACMAD clade</taxon>
        <taxon>Chloridoideae</taxon>
        <taxon>Cynodonteae</taxon>
        <taxon>Eleusininae</taxon>
        <taxon>Eleusine</taxon>
    </lineage>
</organism>
<name>A0AAV5CJX8_ELECO</name>
<evidence type="ECO:0000259" key="1">
    <source>
        <dbReference type="Pfam" id="PF12274"/>
    </source>
</evidence>
<dbReference type="PANTHER" id="PTHR33326">
    <property type="entry name" value="OS05G0543800 PROTEIN"/>
    <property type="match status" value="1"/>
</dbReference>
<dbReference type="AlphaFoldDB" id="A0AAV5CJX8"/>
<dbReference type="PANTHER" id="PTHR33326:SF14">
    <property type="entry name" value="EXPRESSED PROTEIN"/>
    <property type="match status" value="1"/>
</dbReference>
<dbReference type="Proteomes" id="UP001054889">
    <property type="component" value="Unassembled WGS sequence"/>
</dbReference>
<keyword evidence="3" id="KW-1185">Reference proteome</keyword>
<feature type="domain" description="DUF3615" evidence="1">
    <location>
        <begin position="175"/>
        <end position="272"/>
    </location>
</feature>
<proteinExistence type="predicted"/>
<reference evidence="2" key="1">
    <citation type="journal article" date="2018" name="DNA Res.">
        <title>Multiple hybrid de novo genome assembly of finger millet, an orphan allotetraploid crop.</title>
        <authorList>
            <person name="Hatakeyama M."/>
            <person name="Aluri S."/>
            <person name="Balachadran M.T."/>
            <person name="Sivarajan S.R."/>
            <person name="Patrignani A."/>
            <person name="Gruter S."/>
            <person name="Poveda L."/>
            <person name="Shimizu-Inatsugi R."/>
            <person name="Baeten J."/>
            <person name="Francoijs K.J."/>
            <person name="Nataraja K.N."/>
            <person name="Reddy Y.A.N."/>
            <person name="Phadnis S."/>
            <person name="Ravikumar R.L."/>
            <person name="Schlapbach R."/>
            <person name="Sreeman S.M."/>
            <person name="Shimizu K.K."/>
        </authorList>
    </citation>
    <scope>NUCLEOTIDE SEQUENCE</scope>
</reference>
<reference evidence="2" key="2">
    <citation type="submission" date="2021-12" db="EMBL/GenBank/DDBJ databases">
        <title>Resequencing data analysis of finger millet.</title>
        <authorList>
            <person name="Hatakeyama M."/>
            <person name="Aluri S."/>
            <person name="Balachadran M.T."/>
            <person name="Sivarajan S.R."/>
            <person name="Poveda L."/>
            <person name="Shimizu-Inatsugi R."/>
            <person name="Schlapbach R."/>
            <person name="Sreeman S.M."/>
            <person name="Shimizu K.K."/>
        </authorList>
    </citation>
    <scope>NUCLEOTIDE SEQUENCE</scope>
</reference>
<gene>
    <name evidence="2" type="primary">ga15342</name>
    <name evidence="2" type="ORF">PR202_ga15342</name>
</gene>
<sequence length="294" mass="34008">MFNVHPPEVGGPFQNLSDAMAAVELHRTQPRIPPVPKEYFTIKDGLFHIHPYDLGGPFARLDYAFAALQMHRSSLKPHPLEDYLKDAAEKTRKMKKWLAGELDPTDLFSPVTSKNPEPHDCPEEDIDFSIDDFEQEIYDSCPDVLKVLQYLHGLEREEEIVRDGMMWMENDATKAFKAYLVSTETESMKGVKYEFHKLEYQCLIYDGPNKYHHYNFTMKIKLRSKRRWEYKSIFAEVKYVANGKQYFCCPLKDTDDGHCYGCRKVGIKLIHPETGGYEEGHEGAGFPFDTFEGA</sequence>
<dbReference type="InterPro" id="IPR022059">
    <property type="entry name" value="DUF3615"/>
</dbReference>
<accession>A0AAV5CJX8</accession>
<comment type="caution">
    <text evidence="2">The sequence shown here is derived from an EMBL/GenBank/DDBJ whole genome shotgun (WGS) entry which is preliminary data.</text>
</comment>
<evidence type="ECO:0000313" key="2">
    <source>
        <dbReference type="EMBL" id="GJM98341.1"/>
    </source>
</evidence>
<protein>
    <recommendedName>
        <fullName evidence="1">DUF3615 domain-containing protein</fullName>
    </recommendedName>
</protein>
<evidence type="ECO:0000313" key="3">
    <source>
        <dbReference type="Proteomes" id="UP001054889"/>
    </source>
</evidence>
<dbReference type="EMBL" id="BQKI01000007">
    <property type="protein sequence ID" value="GJM98341.1"/>
    <property type="molecule type" value="Genomic_DNA"/>
</dbReference>